<dbReference type="CDD" id="cd00093">
    <property type="entry name" value="HTH_XRE"/>
    <property type="match status" value="1"/>
</dbReference>
<reference evidence="3" key="1">
    <citation type="journal article" date="2021" name="PeerJ">
        <title>Extensive microbial diversity within the chicken gut microbiome revealed by metagenomics and culture.</title>
        <authorList>
            <person name="Gilroy R."/>
            <person name="Ravi A."/>
            <person name="Getino M."/>
            <person name="Pursley I."/>
            <person name="Horton D.L."/>
            <person name="Alikhan N.F."/>
            <person name="Baker D."/>
            <person name="Gharbi K."/>
            <person name="Hall N."/>
            <person name="Watson M."/>
            <person name="Adriaenssens E.M."/>
            <person name="Foster-Nyarko E."/>
            <person name="Jarju S."/>
            <person name="Secka A."/>
            <person name="Antonio M."/>
            <person name="Oren A."/>
            <person name="Chaudhuri R.R."/>
            <person name="La Ragione R."/>
            <person name="Hildebrand F."/>
            <person name="Pallen M.J."/>
        </authorList>
    </citation>
    <scope>NUCLEOTIDE SEQUENCE</scope>
    <source>
        <strain evidence="3">USAMLcec12-2067</strain>
    </source>
</reference>
<evidence type="ECO:0000256" key="1">
    <source>
        <dbReference type="ARBA" id="ARBA00023125"/>
    </source>
</evidence>
<comment type="caution">
    <text evidence="3">The sequence shown here is derived from an EMBL/GenBank/DDBJ whole genome shotgun (WGS) entry which is preliminary data.</text>
</comment>
<evidence type="ECO:0000259" key="2">
    <source>
        <dbReference type="PROSITE" id="PS50943"/>
    </source>
</evidence>
<gene>
    <name evidence="3" type="ORF">K8V16_08035</name>
</gene>
<dbReference type="Gene3D" id="1.10.260.40">
    <property type="entry name" value="lambda repressor-like DNA-binding domains"/>
    <property type="match status" value="1"/>
</dbReference>
<proteinExistence type="predicted"/>
<dbReference type="PANTHER" id="PTHR46797:SF1">
    <property type="entry name" value="METHYLPHOSPHONATE SYNTHASE"/>
    <property type="match status" value="1"/>
</dbReference>
<feature type="domain" description="HTH cro/C1-type" evidence="2">
    <location>
        <begin position="17"/>
        <end position="71"/>
    </location>
</feature>
<organism evidence="3 4">
    <name type="scientific">Rubneribacter badeniensis</name>
    <dbReference type="NCBI Taxonomy" id="2070688"/>
    <lineage>
        <taxon>Bacteria</taxon>
        <taxon>Bacillati</taxon>
        <taxon>Actinomycetota</taxon>
        <taxon>Coriobacteriia</taxon>
        <taxon>Eggerthellales</taxon>
        <taxon>Eggerthellaceae</taxon>
        <taxon>Rubneribacter</taxon>
    </lineage>
</organism>
<evidence type="ECO:0000313" key="4">
    <source>
        <dbReference type="Proteomes" id="UP000789325"/>
    </source>
</evidence>
<dbReference type="PROSITE" id="PS50943">
    <property type="entry name" value="HTH_CROC1"/>
    <property type="match status" value="1"/>
</dbReference>
<dbReference type="InterPro" id="IPR050807">
    <property type="entry name" value="TransReg_Diox_bact_type"/>
</dbReference>
<dbReference type="GO" id="GO:0003700">
    <property type="term" value="F:DNA-binding transcription factor activity"/>
    <property type="evidence" value="ECO:0007669"/>
    <property type="project" value="TreeGrafter"/>
</dbReference>
<dbReference type="Proteomes" id="UP000789325">
    <property type="component" value="Unassembled WGS sequence"/>
</dbReference>
<dbReference type="Pfam" id="PF01381">
    <property type="entry name" value="HTH_3"/>
    <property type="match status" value="1"/>
</dbReference>
<dbReference type="AlphaFoldDB" id="A0A9D2VKN9"/>
<dbReference type="SMART" id="SM00530">
    <property type="entry name" value="HTH_XRE"/>
    <property type="match status" value="1"/>
</dbReference>
<reference evidence="3" key="2">
    <citation type="submission" date="2021-09" db="EMBL/GenBank/DDBJ databases">
        <authorList>
            <person name="Gilroy R."/>
        </authorList>
    </citation>
    <scope>NUCLEOTIDE SEQUENCE</scope>
    <source>
        <strain evidence="3">USAMLcec12-2067</strain>
    </source>
</reference>
<keyword evidence="1" id="KW-0238">DNA-binding</keyword>
<sequence length="73" mass="8193">MDESRFRNTRIELGSTIKRLRVAQGLSQRKLALMIGMDYSYICNIENGRANASIDALLKIADGLGVRLRDLIP</sequence>
<dbReference type="SUPFAM" id="SSF47413">
    <property type="entry name" value="lambda repressor-like DNA-binding domains"/>
    <property type="match status" value="1"/>
</dbReference>
<dbReference type="PANTHER" id="PTHR46797">
    <property type="entry name" value="HTH-TYPE TRANSCRIPTIONAL REGULATOR"/>
    <property type="match status" value="1"/>
</dbReference>
<evidence type="ECO:0000313" key="3">
    <source>
        <dbReference type="EMBL" id="HJH43732.1"/>
    </source>
</evidence>
<accession>A0A9D2VKN9</accession>
<dbReference type="InterPro" id="IPR001387">
    <property type="entry name" value="Cro/C1-type_HTH"/>
</dbReference>
<dbReference type="InterPro" id="IPR010982">
    <property type="entry name" value="Lambda_DNA-bd_dom_sf"/>
</dbReference>
<dbReference type="EMBL" id="DYZL01000173">
    <property type="protein sequence ID" value="HJH43732.1"/>
    <property type="molecule type" value="Genomic_DNA"/>
</dbReference>
<dbReference type="GO" id="GO:0005829">
    <property type="term" value="C:cytosol"/>
    <property type="evidence" value="ECO:0007669"/>
    <property type="project" value="TreeGrafter"/>
</dbReference>
<protein>
    <submittedName>
        <fullName evidence="3">Helix-turn-helix domain-containing protein</fullName>
    </submittedName>
</protein>
<dbReference type="GO" id="GO:0003677">
    <property type="term" value="F:DNA binding"/>
    <property type="evidence" value="ECO:0007669"/>
    <property type="project" value="UniProtKB-KW"/>
</dbReference>
<name>A0A9D2VKN9_9ACTN</name>